<keyword evidence="3" id="KW-0418">Kinase</keyword>
<protein>
    <submittedName>
        <fullName evidence="5">Sporulation protein</fullName>
    </submittedName>
</protein>
<dbReference type="RefSeq" id="WP_176294831.1">
    <property type="nucleotide sequence ID" value="NZ_CP051177.1"/>
</dbReference>
<keyword evidence="6" id="KW-1185">Reference proteome</keyword>
<name>A0A7H8QCZ3_9BACL</name>
<evidence type="ECO:0000313" key="6">
    <source>
        <dbReference type="Proteomes" id="UP000509222"/>
    </source>
</evidence>
<feature type="domain" description="SpoOB alpha-helical" evidence="4">
    <location>
        <begin position="2"/>
        <end position="55"/>
    </location>
</feature>
<keyword evidence="1" id="KW-0597">Phosphoprotein</keyword>
<keyword evidence="2" id="KW-0808">Transferase</keyword>
<dbReference type="InterPro" id="IPR039506">
    <property type="entry name" value="SPOB_a"/>
</dbReference>
<accession>A0A7H8QCZ3</accession>
<proteinExistence type="predicted"/>
<evidence type="ECO:0000313" key="5">
    <source>
        <dbReference type="EMBL" id="QKX51739.1"/>
    </source>
</evidence>
<sequence>MKETKTVAQSLRHARHDFLNELQLINMYLDLGRQEEAQAIIRSHAEAAVHLSRLSGLKMPMTEEWLLLSKWQHPEFHFRVECLAAKGIKEKDAAFFAVLEQFVHTVEPKLDPYAEYAGLILLKNEGESLTMELALNGNWTDLEIPEVSNLHAVKECGPDGLRVTVRAQMEG</sequence>
<dbReference type="Pfam" id="PF14689">
    <property type="entry name" value="SPOB_a"/>
    <property type="match status" value="1"/>
</dbReference>
<dbReference type="Gene3D" id="1.10.287.130">
    <property type="match status" value="1"/>
</dbReference>
<evidence type="ECO:0000256" key="3">
    <source>
        <dbReference type="ARBA" id="ARBA00022777"/>
    </source>
</evidence>
<dbReference type="GO" id="GO:0000155">
    <property type="term" value="F:phosphorelay sensor kinase activity"/>
    <property type="evidence" value="ECO:0007669"/>
    <property type="project" value="InterPro"/>
</dbReference>
<dbReference type="AlphaFoldDB" id="A0A7H8QCZ3"/>
<evidence type="ECO:0000259" key="4">
    <source>
        <dbReference type="Pfam" id="PF14689"/>
    </source>
</evidence>
<dbReference type="SUPFAM" id="SSF55890">
    <property type="entry name" value="Sporulation response regulatory protein Spo0B"/>
    <property type="match status" value="1"/>
</dbReference>
<dbReference type="InterPro" id="IPR037100">
    <property type="entry name" value="Spo0B_C_sf"/>
</dbReference>
<dbReference type="InterPro" id="IPR016120">
    <property type="entry name" value="Sig_transdc_His_kin_SpoOB"/>
</dbReference>
<evidence type="ECO:0000256" key="2">
    <source>
        <dbReference type="ARBA" id="ARBA00022679"/>
    </source>
</evidence>
<reference evidence="6" key="2">
    <citation type="submission" date="2020-06" db="EMBL/GenBank/DDBJ databases">
        <title>Isolation of Planomicrobium glaciei.</title>
        <authorList>
            <person name="Malisova L."/>
            <person name="Safrankova R."/>
            <person name="Jakubu V."/>
            <person name="Spanelova P."/>
        </authorList>
    </citation>
    <scope>NUCLEOTIDE SEQUENCE [LARGE SCALE GENOMIC DNA]</scope>
    <source>
        <strain evidence="6">NRL-ATB46093</strain>
    </source>
</reference>
<organism evidence="5 6">
    <name type="scientific">Planococcus glaciei</name>
    <dbReference type="NCBI Taxonomy" id="459472"/>
    <lineage>
        <taxon>Bacteria</taxon>
        <taxon>Bacillati</taxon>
        <taxon>Bacillota</taxon>
        <taxon>Bacilli</taxon>
        <taxon>Bacillales</taxon>
        <taxon>Caryophanaceae</taxon>
        <taxon>Planococcus</taxon>
    </lineage>
</organism>
<dbReference type="Proteomes" id="UP000509222">
    <property type="component" value="Chromosome"/>
</dbReference>
<reference evidence="5 6" key="1">
    <citation type="submission" date="2020-04" db="EMBL/GenBank/DDBJ databases">
        <authorList>
            <person name="Pajer P."/>
            <person name="Broz P."/>
        </authorList>
    </citation>
    <scope>NUCLEOTIDE SEQUENCE [LARGE SCALE GENOMIC DNA]</scope>
    <source>
        <strain evidence="6">NRL-ATB46093</strain>
    </source>
</reference>
<dbReference type="EMBL" id="CP051177">
    <property type="protein sequence ID" value="QKX51739.1"/>
    <property type="molecule type" value="Genomic_DNA"/>
</dbReference>
<gene>
    <name evidence="5" type="ORF">HF394_14815</name>
</gene>
<dbReference type="Gene3D" id="3.30.565.30">
    <property type="entry name" value="Sporulation initiation phosphotransferase B (SpoOB), C-terminal domain"/>
    <property type="match status" value="1"/>
</dbReference>
<evidence type="ECO:0000256" key="1">
    <source>
        <dbReference type="ARBA" id="ARBA00022553"/>
    </source>
</evidence>